<dbReference type="EMBL" id="LS974618">
    <property type="protein sequence ID" value="CAG7893796.1"/>
    <property type="molecule type" value="Genomic_DNA"/>
</dbReference>
<dbReference type="EMBL" id="LR031573">
    <property type="protein sequence ID" value="VDC89185.1"/>
    <property type="molecule type" value="Genomic_DNA"/>
</dbReference>
<dbReference type="Gramene" id="A02p27480.2_BraZ1">
    <property type="protein sequence ID" value="A02p27480.2_BraZ1.CDS.1"/>
    <property type="gene ID" value="A02g27480.2_BraZ1"/>
</dbReference>
<protein>
    <submittedName>
        <fullName evidence="1">Uncharacterized protein</fullName>
    </submittedName>
</protein>
<reference evidence="2" key="1">
    <citation type="submission" date="2018-11" db="EMBL/GenBank/DDBJ databases">
        <authorList>
            <consortium name="Genoscope - CEA"/>
            <person name="William W."/>
        </authorList>
    </citation>
    <scope>NUCLEOTIDE SEQUENCE</scope>
</reference>
<accession>A0A3P6AHS1</accession>
<dbReference type="AlphaFoldDB" id="A0A3P6AHS1"/>
<proteinExistence type="predicted"/>
<gene>
    <name evidence="2" type="ORF">BRAA02T07195Z</name>
    <name evidence="1" type="ORF">BRAPAZ1V2_A02P27480.2</name>
</gene>
<evidence type="ECO:0000313" key="1">
    <source>
        <dbReference type="EMBL" id="CAG7893796.1"/>
    </source>
</evidence>
<sequence length="53" mass="6321">MKMDLLGKINLIVEKMIFCLLNSWFCVLNACMSSDIMWFYIFQIFFCESSSKH</sequence>
<name>A0A3P6AHS1_BRACM</name>
<dbReference type="Proteomes" id="UP000694005">
    <property type="component" value="Chromosome A02"/>
</dbReference>
<evidence type="ECO:0000313" key="2">
    <source>
        <dbReference type="EMBL" id="VDC89185.1"/>
    </source>
</evidence>
<organism evidence="2">
    <name type="scientific">Brassica campestris</name>
    <name type="common">Field mustard</name>
    <dbReference type="NCBI Taxonomy" id="3711"/>
    <lineage>
        <taxon>Eukaryota</taxon>
        <taxon>Viridiplantae</taxon>
        <taxon>Streptophyta</taxon>
        <taxon>Embryophyta</taxon>
        <taxon>Tracheophyta</taxon>
        <taxon>Spermatophyta</taxon>
        <taxon>Magnoliopsida</taxon>
        <taxon>eudicotyledons</taxon>
        <taxon>Gunneridae</taxon>
        <taxon>Pentapetalae</taxon>
        <taxon>rosids</taxon>
        <taxon>malvids</taxon>
        <taxon>Brassicales</taxon>
        <taxon>Brassicaceae</taxon>
        <taxon>Brassiceae</taxon>
        <taxon>Brassica</taxon>
    </lineage>
</organism>